<proteinExistence type="predicted"/>
<evidence type="ECO:0000259" key="6">
    <source>
        <dbReference type="Pfam" id="PF04932"/>
    </source>
</evidence>
<dbReference type="InterPro" id="IPR007016">
    <property type="entry name" value="O-antigen_ligase-rel_domated"/>
</dbReference>
<name>A0A1G2BPX0_9BACT</name>
<organism evidence="7 8">
    <name type="scientific">Candidatus Komeilibacteria bacterium RIFCSPLOWO2_01_FULL_53_11</name>
    <dbReference type="NCBI Taxonomy" id="1798552"/>
    <lineage>
        <taxon>Bacteria</taxon>
        <taxon>Candidatus Komeiliibacteriota</taxon>
    </lineage>
</organism>
<feature type="transmembrane region" description="Helical" evidence="5">
    <location>
        <begin position="388"/>
        <end position="409"/>
    </location>
</feature>
<keyword evidence="3 5" id="KW-1133">Transmembrane helix</keyword>
<comment type="caution">
    <text evidence="7">The sequence shown here is derived from an EMBL/GenBank/DDBJ whole genome shotgun (WGS) entry which is preliminary data.</text>
</comment>
<protein>
    <recommendedName>
        <fullName evidence="6">O-antigen ligase-related domain-containing protein</fullName>
    </recommendedName>
</protein>
<feature type="transmembrane region" description="Helical" evidence="5">
    <location>
        <begin position="140"/>
        <end position="158"/>
    </location>
</feature>
<feature type="transmembrane region" description="Helical" evidence="5">
    <location>
        <begin position="253"/>
        <end position="270"/>
    </location>
</feature>
<evidence type="ECO:0000256" key="4">
    <source>
        <dbReference type="ARBA" id="ARBA00023136"/>
    </source>
</evidence>
<evidence type="ECO:0000256" key="1">
    <source>
        <dbReference type="ARBA" id="ARBA00004141"/>
    </source>
</evidence>
<dbReference type="AlphaFoldDB" id="A0A1G2BPX0"/>
<feature type="transmembrane region" description="Helical" evidence="5">
    <location>
        <begin position="84"/>
        <end position="102"/>
    </location>
</feature>
<feature type="domain" description="O-antigen ligase-related" evidence="6">
    <location>
        <begin position="217"/>
        <end position="361"/>
    </location>
</feature>
<comment type="subcellular location">
    <subcellularLocation>
        <location evidence="1">Membrane</location>
        <topology evidence="1">Multi-pass membrane protein</topology>
    </subcellularLocation>
</comment>
<evidence type="ECO:0000256" key="3">
    <source>
        <dbReference type="ARBA" id="ARBA00022989"/>
    </source>
</evidence>
<gene>
    <name evidence="7" type="ORF">A3B31_01335</name>
</gene>
<dbReference type="PANTHER" id="PTHR37422">
    <property type="entry name" value="TEICHURONIC ACID BIOSYNTHESIS PROTEIN TUAE"/>
    <property type="match status" value="1"/>
</dbReference>
<dbReference type="PANTHER" id="PTHR37422:SF13">
    <property type="entry name" value="LIPOPOLYSACCHARIDE BIOSYNTHESIS PROTEIN PA4999-RELATED"/>
    <property type="match status" value="1"/>
</dbReference>
<dbReference type="GO" id="GO:0016020">
    <property type="term" value="C:membrane"/>
    <property type="evidence" value="ECO:0007669"/>
    <property type="project" value="UniProtKB-SubCell"/>
</dbReference>
<feature type="transmembrane region" description="Helical" evidence="5">
    <location>
        <begin position="348"/>
        <end position="368"/>
    </location>
</feature>
<dbReference type="EMBL" id="MHKN01000048">
    <property type="protein sequence ID" value="OGY91148.1"/>
    <property type="molecule type" value="Genomic_DNA"/>
</dbReference>
<feature type="transmembrane region" description="Helical" evidence="5">
    <location>
        <begin position="208"/>
        <end position="226"/>
    </location>
</feature>
<evidence type="ECO:0000256" key="2">
    <source>
        <dbReference type="ARBA" id="ARBA00022692"/>
    </source>
</evidence>
<sequence length="440" mass="49102">MLLALTAFAYLTWQKPVHGLYLITAALPAYVIRPTLFGLPTTVLELGILMLFCIWLAKDGRWHRINWQFFRGEKNIDNPIPPEFRLALSLILVSVGLALALSPAPAQAFGIFKAYFIEPVLYLIVFLYEVRNTKTAEHIIWLLGLTTIVIGAIAFWQYETGLGITNPFWADSVQRRITTFFGYPNANSLFATPIIALYLGYFSKRGSIAAQIFKVGVVALGLIAIIAAQTTGALLAIVIAAWILALRLKKTRGFFIAVVIIAITLTAHSSDSRGYTADLMGRIARNELNLSSTSLEIRINQWRETWAMLLDHPVRGGGLANYQQSLASYHSYDFLEIYLYPHSLLLNFWSEIGLLGLLAFLWLGVVIFRRLHRALSIAPPSADDAALVWGVVLAWIVTIFHGLVDVPYFKNDLSVLWMLLVGLTIVTTRYTAAGARKRSD</sequence>
<feature type="transmembrane region" description="Helical" evidence="5">
    <location>
        <begin position="232"/>
        <end position="248"/>
    </location>
</feature>
<evidence type="ECO:0000313" key="8">
    <source>
        <dbReference type="Proteomes" id="UP000177349"/>
    </source>
</evidence>
<accession>A0A1G2BPX0</accession>
<dbReference type="Pfam" id="PF04932">
    <property type="entry name" value="Wzy_C"/>
    <property type="match status" value="1"/>
</dbReference>
<dbReference type="Proteomes" id="UP000177349">
    <property type="component" value="Unassembled WGS sequence"/>
</dbReference>
<dbReference type="InterPro" id="IPR051533">
    <property type="entry name" value="WaaL-like"/>
</dbReference>
<feature type="transmembrane region" description="Helical" evidence="5">
    <location>
        <begin position="35"/>
        <end position="57"/>
    </location>
</feature>
<keyword evidence="2 5" id="KW-0812">Transmembrane</keyword>
<feature type="transmembrane region" description="Helical" evidence="5">
    <location>
        <begin position="108"/>
        <end position="128"/>
    </location>
</feature>
<keyword evidence="4 5" id="KW-0472">Membrane</keyword>
<evidence type="ECO:0000256" key="5">
    <source>
        <dbReference type="SAM" id="Phobius"/>
    </source>
</evidence>
<feature type="transmembrane region" description="Helical" evidence="5">
    <location>
        <begin position="178"/>
        <end position="201"/>
    </location>
</feature>
<reference evidence="7 8" key="1">
    <citation type="journal article" date="2016" name="Nat. Commun.">
        <title>Thousands of microbial genomes shed light on interconnected biogeochemical processes in an aquifer system.</title>
        <authorList>
            <person name="Anantharaman K."/>
            <person name="Brown C.T."/>
            <person name="Hug L.A."/>
            <person name="Sharon I."/>
            <person name="Castelle C.J."/>
            <person name="Probst A.J."/>
            <person name="Thomas B.C."/>
            <person name="Singh A."/>
            <person name="Wilkins M.J."/>
            <person name="Karaoz U."/>
            <person name="Brodie E.L."/>
            <person name="Williams K.H."/>
            <person name="Hubbard S.S."/>
            <person name="Banfield J.F."/>
        </authorList>
    </citation>
    <scope>NUCLEOTIDE SEQUENCE [LARGE SCALE GENOMIC DNA]</scope>
</reference>
<feature type="transmembrane region" description="Helical" evidence="5">
    <location>
        <begin position="415"/>
        <end position="432"/>
    </location>
</feature>
<evidence type="ECO:0000313" key="7">
    <source>
        <dbReference type="EMBL" id="OGY91148.1"/>
    </source>
</evidence>